<accession>A0A8D9BP25</accession>
<reference evidence="1" key="1">
    <citation type="submission" date="2021-05" db="EMBL/GenBank/DDBJ databases">
        <authorList>
            <person name="Alioto T."/>
            <person name="Alioto T."/>
            <person name="Gomez Garrido J."/>
        </authorList>
    </citation>
    <scope>NUCLEOTIDE SEQUENCE</scope>
</reference>
<dbReference type="EMBL" id="HBUF01662399">
    <property type="protein sequence ID" value="CAG6788933.1"/>
    <property type="molecule type" value="Transcribed_RNA"/>
</dbReference>
<organism evidence="1">
    <name type="scientific">Cacopsylla melanoneura</name>
    <dbReference type="NCBI Taxonomy" id="428564"/>
    <lineage>
        <taxon>Eukaryota</taxon>
        <taxon>Metazoa</taxon>
        <taxon>Ecdysozoa</taxon>
        <taxon>Arthropoda</taxon>
        <taxon>Hexapoda</taxon>
        <taxon>Insecta</taxon>
        <taxon>Pterygota</taxon>
        <taxon>Neoptera</taxon>
        <taxon>Paraneoptera</taxon>
        <taxon>Hemiptera</taxon>
        <taxon>Sternorrhyncha</taxon>
        <taxon>Psylloidea</taxon>
        <taxon>Psyllidae</taxon>
        <taxon>Psyllinae</taxon>
        <taxon>Cacopsylla</taxon>
    </lineage>
</organism>
<sequence>MTHWNKFSQDEETLWVKCTLYGQEVYIALSYFPSPVKPKTLQNFSETLCNRVELAQKRLILLGDYNIPEYQIDTEELTNQNPQSNRILYINRLMSFYELKSFNQIKNKFGRTLDLYLSNFDNFQISRNKISHTHIKLEDGLVKPNDHHPPLLINLEVVKTGSIKSNNPTLDKEPKLFFRKTDFDKLKTELGKKNWDKLDKKPNANDCLNYFYQELNSTFDTCVPKFSPKNKKQKFPFWWDKKSIKMFKKKERLRKIKKLSAKQEIELKNLKKSCKVRIKQDYLNHVKQISQEIKKRKQ</sequence>
<name>A0A8D9BP25_9HEMI</name>
<dbReference type="EMBL" id="HBUF01662398">
    <property type="protein sequence ID" value="CAG6788930.1"/>
    <property type="molecule type" value="Transcribed_RNA"/>
</dbReference>
<dbReference type="Gene3D" id="3.60.10.10">
    <property type="entry name" value="Endonuclease/exonuclease/phosphatase"/>
    <property type="match status" value="1"/>
</dbReference>
<dbReference type="EMBL" id="HBUF01662400">
    <property type="protein sequence ID" value="CAG6788936.1"/>
    <property type="molecule type" value="Transcribed_RNA"/>
</dbReference>
<dbReference type="EMBL" id="HBUF01662401">
    <property type="protein sequence ID" value="CAG6788940.1"/>
    <property type="molecule type" value="Transcribed_RNA"/>
</dbReference>
<evidence type="ECO:0000313" key="1">
    <source>
        <dbReference type="EMBL" id="CAG6788933.1"/>
    </source>
</evidence>
<dbReference type="InterPro" id="IPR036691">
    <property type="entry name" value="Endo/exonu/phosph_ase_sf"/>
</dbReference>
<evidence type="ECO:0008006" key="2">
    <source>
        <dbReference type="Google" id="ProtNLM"/>
    </source>
</evidence>
<dbReference type="AlphaFoldDB" id="A0A8D9BP25"/>
<proteinExistence type="predicted"/>
<dbReference type="SUPFAM" id="SSF56219">
    <property type="entry name" value="DNase I-like"/>
    <property type="match status" value="1"/>
</dbReference>
<protein>
    <recommendedName>
        <fullName evidence="2">Endonuclease/exonuclease/phosphatase domain-containing protein</fullName>
    </recommendedName>
</protein>